<feature type="region of interest" description="Disordered" evidence="2">
    <location>
        <begin position="123"/>
        <end position="144"/>
    </location>
</feature>
<proteinExistence type="predicted"/>
<keyword evidence="1" id="KW-0547">Nucleotide-binding</keyword>
<evidence type="ECO:0000256" key="2">
    <source>
        <dbReference type="SAM" id="MobiDB-lite"/>
    </source>
</evidence>
<feature type="non-terminal residue" evidence="4">
    <location>
        <position position="1"/>
    </location>
</feature>
<dbReference type="InterPro" id="IPR056098">
    <property type="entry name" value="Acb2/Tad1_hairpin"/>
</dbReference>
<evidence type="ECO:0000256" key="1">
    <source>
        <dbReference type="ARBA" id="ARBA00022741"/>
    </source>
</evidence>
<evidence type="ECO:0000259" key="3">
    <source>
        <dbReference type="Pfam" id="PF24729"/>
    </source>
</evidence>
<protein>
    <recommendedName>
        <fullName evidence="3">Acb2/Tad1 hairpin domain-containing protein</fullName>
    </recommendedName>
</protein>
<evidence type="ECO:0000313" key="4">
    <source>
        <dbReference type="EMBL" id="GAG13736.1"/>
    </source>
</evidence>
<dbReference type="AlphaFoldDB" id="X0WLZ8"/>
<dbReference type="EMBL" id="BARS01022446">
    <property type="protein sequence ID" value="GAG13736.1"/>
    <property type="molecule type" value="Genomic_DNA"/>
</dbReference>
<feature type="domain" description="Acb2/Tad1 hairpin" evidence="3">
    <location>
        <begin position="8"/>
        <end position="62"/>
    </location>
</feature>
<name>X0WLZ8_9ZZZZ</name>
<reference evidence="4" key="1">
    <citation type="journal article" date="2014" name="Front. Microbiol.">
        <title>High frequency of phylogenetically diverse reductive dehalogenase-homologous genes in deep subseafloor sedimentary metagenomes.</title>
        <authorList>
            <person name="Kawai M."/>
            <person name="Futagami T."/>
            <person name="Toyoda A."/>
            <person name="Takaki Y."/>
            <person name="Nishi S."/>
            <person name="Hori S."/>
            <person name="Arai W."/>
            <person name="Tsubouchi T."/>
            <person name="Morono Y."/>
            <person name="Uchiyama I."/>
            <person name="Ito T."/>
            <person name="Fujiyama A."/>
            <person name="Inagaki F."/>
            <person name="Takami H."/>
        </authorList>
    </citation>
    <scope>NUCLEOTIDE SEQUENCE</scope>
    <source>
        <strain evidence="4">Expedition CK06-06</strain>
    </source>
</reference>
<comment type="caution">
    <text evidence="4">The sequence shown here is derived from an EMBL/GenBank/DDBJ whole genome shotgun (WGS) entry which is preliminary data.</text>
</comment>
<sequence>ALLAYIPFQKGPVKEHGINGIHNEDLLCIVIDRLESFQKGEYACEENEVALNQLKIALMCLRTRTIRREKTGIEGTSKLSGDGTPLTTEIKVIKVVSGEIGSAGGAIKPLLDPVCGEAQKVADEQKDPLDGIVPFKSPPPAPEA</sequence>
<accession>X0WLZ8</accession>
<organism evidence="4">
    <name type="scientific">marine sediment metagenome</name>
    <dbReference type="NCBI Taxonomy" id="412755"/>
    <lineage>
        <taxon>unclassified sequences</taxon>
        <taxon>metagenomes</taxon>
        <taxon>ecological metagenomes</taxon>
    </lineage>
</organism>
<gene>
    <name evidence="4" type="ORF">S01H1_35889</name>
</gene>
<dbReference type="Pfam" id="PF24729">
    <property type="entry name" value="Acb2_Tad1_hairpin"/>
    <property type="match status" value="1"/>
</dbReference>